<feature type="region of interest" description="Disordered" evidence="1">
    <location>
        <begin position="177"/>
        <end position="207"/>
    </location>
</feature>
<feature type="compositionally biased region" description="Polar residues" evidence="1">
    <location>
        <begin position="305"/>
        <end position="321"/>
    </location>
</feature>
<feature type="compositionally biased region" description="Polar residues" evidence="1">
    <location>
        <begin position="177"/>
        <end position="188"/>
    </location>
</feature>
<dbReference type="InterPro" id="IPR013087">
    <property type="entry name" value="Znf_C2H2_type"/>
</dbReference>
<keyword evidence="4" id="KW-1185">Reference proteome</keyword>
<feature type="region of interest" description="Disordered" evidence="1">
    <location>
        <begin position="305"/>
        <end position="324"/>
    </location>
</feature>
<name>A0AAD7J553_9AGAR</name>
<accession>A0AAD7J553</accession>
<evidence type="ECO:0000313" key="4">
    <source>
        <dbReference type="Proteomes" id="UP001215280"/>
    </source>
</evidence>
<sequence length="501" mass="54320">MSILRKCLCNVVHVQVGWIKAMSHVTGATVTMLGRTRAATIPHTAANGPRPLGRIVHTIAGGRPEKSLIAIISPFTTAHRAVSVDLKEATLWLLDKSSGSHGTDARGEWGNDQRAKCHAKEISFQVGLADGKFGFDIVPSEPLGTTDPHPPSGLKLNLRASSNCNGVILKCYLTSGESQSPSKESTPEYTLGGQPHANLPSPASTPPSELDFTLYSEDEQRNSGPSMLNLCPSEAMETRNMHLCGKEVFRAQFPELDPDNPMCCEDEQETSGPSMLDMFPAGPMETRDMYCDDLSALDRLLSQPFDTDNASKSEPVYSNQAGMHLPPTEKILGAVHNEQKTANNQLTDSHSPPSCNIDLARDFAFSAESGSTDSPLPVTPSTSDSSPSNSPRPSFGCSKLQRSAPPSTQYFTVKPRAPKHPKAKSTQVFPCTMGCPLEFSRKHDRMRHEVSQHGRVCEWGCNTCLGFFSSEATLRKHRCKTSGGTRRIGDKRGQVTTAVTV</sequence>
<feature type="domain" description="C2H2-type" evidence="2">
    <location>
        <begin position="431"/>
        <end position="453"/>
    </location>
</feature>
<gene>
    <name evidence="3" type="ORF">DFH07DRAFT_1025419</name>
</gene>
<evidence type="ECO:0000259" key="2">
    <source>
        <dbReference type="PROSITE" id="PS00028"/>
    </source>
</evidence>
<organism evidence="3 4">
    <name type="scientific">Mycena maculata</name>
    <dbReference type="NCBI Taxonomy" id="230809"/>
    <lineage>
        <taxon>Eukaryota</taxon>
        <taxon>Fungi</taxon>
        <taxon>Dikarya</taxon>
        <taxon>Basidiomycota</taxon>
        <taxon>Agaricomycotina</taxon>
        <taxon>Agaricomycetes</taxon>
        <taxon>Agaricomycetidae</taxon>
        <taxon>Agaricales</taxon>
        <taxon>Marasmiineae</taxon>
        <taxon>Mycenaceae</taxon>
        <taxon>Mycena</taxon>
    </lineage>
</organism>
<reference evidence="3" key="1">
    <citation type="submission" date="2023-03" db="EMBL/GenBank/DDBJ databases">
        <title>Massive genome expansion in bonnet fungi (Mycena s.s.) driven by repeated elements and novel gene families across ecological guilds.</title>
        <authorList>
            <consortium name="Lawrence Berkeley National Laboratory"/>
            <person name="Harder C.B."/>
            <person name="Miyauchi S."/>
            <person name="Viragh M."/>
            <person name="Kuo A."/>
            <person name="Thoen E."/>
            <person name="Andreopoulos B."/>
            <person name="Lu D."/>
            <person name="Skrede I."/>
            <person name="Drula E."/>
            <person name="Henrissat B."/>
            <person name="Morin E."/>
            <person name="Kohler A."/>
            <person name="Barry K."/>
            <person name="LaButti K."/>
            <person name="Morin E."/>
            <person name="Salamov A."/>
            <person name="Lipzen A."/>
            <person name="Mereny Z."/>
            <person name="Hegedus B."/>
            <person name="Baldrian P."/>
            <person name="Stursova M."/>
            <person name="Weitz H."/>
            <person name="Taylor A."/>
            <person name="Grigoriev I.V."/>
            <person name="Nagy L.G."/>
            <person name="Martin F."/>
            <person name="Kauserud H."/>
        </authorList>
    </citation>
    <scope>NUCLEOTIDE SEQUENCE</scope>
    <source>
        <strain evidence="3">CBHHK188m</strain>
    </source>
</reference>
<dbReference type="Proteomes" id="UP001215280">
    <property type="component" value="Unassembled WGS sequence"/>
</dbReference>
<dbReference type="AlphaFoldDB" id="A0AAD7J553"/>
<dbReference type="EMBL" id="JARJLG010000058">
    <property type="protein sequence ID" value="KAJ7757375.1"/>
    <property type="molecule type" value="Genomic_DNA"/>
</dbReference>
<feature type="compositionally biased region" description="Low complexity" evidence="1">
    <location>
        <begin position="371"/>
        <end position="394"/>
    </location>
</feature>
<evidence type="ECO:0000256" key="1">
    <source>
        <dbReference type="SAM" id="MobiDB-lite"/>
    </source>
</evidence>
<feature type="compositionally biased region" description="Polar residues" evidence="1">
    <location>
        <begin position="400"/>
        <end position="411"/>
    </location>
</feature>
<dbReference type="PROSITE" id="PS00028">
    <property type="entry name" value="ZINC_FINGER_C2H2_1"/>
    <property type="match status" value="1"/>
</dbReference>
<protein>
    <recommendedName>
        <fullName evidence="2">C2H2-type domain-containing protein</fullName>
    </recommendedName>
</protein>
<proteinExistence type="predicted"/>
<feature type="region of interest" description="Disordered" evidence="1">
    <location>
        <begin position="367"/>
        <end position="425"/>
    </location>
</feature>
<comment type="caution">
    <text evidence="3">The sequence shown here is derived from an EMBL/GenBank/DDBJ whole genome shotgun (WGS) entry which is preliminary data.</text>
</comment>
<evidence type="ECO:0000313" key="3">
    <source>
        <dbReference type="EMBL" id="KAJ7757375.1"/>
    </source>
</evidence>